<evidence type="ECO:0000256" key="2">
    <source>
        <dbReference type="ARBA" id="ARBA00011032"/>
    </source>
</evidence>
<protein>
    <submittedName>
        <fullName evidence="10">Aldehyde:ferredoxin oxidoreductase</fullName>
    </submittedName>
</protein>
<dbReference type="InterPro" id="IPR013985">
    <property type="entry name" value="Ald_Fedxn_OxRdtase_dom3"/>
</dbReference>
<comment type="similarity">
    <text evidence="2">Belongs to the AOR/FOR family.</text>
</comment>
<dbReference type="Gene3D" id="3.60.9.10">
    <property type="entry name" value="Aldehyde ferredoxin oxidoreductase, N-terminal domain"/>
    <property type="match status" value="1"/>
</dbReference>
<evidence type="ECO:0000256" key="3">
    <source>
        <dbReference type="ARBA" id="ARBA00022485"/>
    </source>
</evidence>
<dbReference type="PANTHER" id="PTHR30038:SF0">
    <property type="entry name" value="TUNGSTEN-CONTAINING ALDEHYDE FERREDOXIN OXIDOREDUCTASE"/>
    <property type="match status" value="1"/>
</dbReference>
<dbReference type="InterPro" id="IPR001203">
    <property type="entry name" value="OxRdtase_Ald_Fedxn_C"/>
</dbReference>
<evidence type="ECO:0000313" key="11">
    <source>
        <dbReference type="Proteomes" id="UP000197025"/>
    </source>
</evidence>
<comment type="cofactor">
    <cofactor evidence="1">
        <name>[4Fe-4S] cluster</name>
        <dbReference type="ChEBI" id="CHEBI:49883"/>
    </cofactor>
</comment>
<dbReference type="GO" id="GO:0009055">
    <property type="term" value="F:electron transfer activity"/>
    <property type="evidence" value="ECO:0007669"/>
    <property type="project" value="InterPro"/>
</dbReference>
<dbReference type="OrthoDB" id="9763894at2"/>
<dbReference type="InterPro" id="IPR036503">
    <property type="entry name" value="Ald_Fedxn_OxRdtase_N_sf"/>
</dbReference>
<name>A0A212QZ10_9CHLR</name>
<dbReference type="Gene3D" id="1.10.569.10">
    <property type="entry name" value="Aldehyde Ferredoxin Oxidoreductase Protein, subunit A, domain 2"/>
    <property type="match status" value="1"/>
</dbReference>
<evidence type="ECO:0000256" key="5">
    <source>
        <dbReference type="ARBA" id="ARBA00023002"/>
    </source>
</evidence>
<dbReference type="GO" id="GO:0046872">
    <property type="term" value="F:metal ion binding"/>
    <property type="evidence" value="ECO:0007669"/>
    <property type="project" value="UniProtKB-KW"/>
</dbReference>
<evidence type="ECO:0000256" key="1">
    <source>
        <dbReference type="ARBA" id="ARBA00001966"/>
    </source>
</evidence>
<dbReference type="InParanoid" id="A0A212QZ10"/>
<keyword evidence="5" id="KW-0560">Oxidoreductase</keyword>
<evidence type="ECO:0000256" key="8">
    <source>
        <dbReference type="ARBA" id="ARBA00049934"/>
    </source>
</evidence>
<organism evidence="10 11">
    <name type="scientific">Thermoflexus hugenholtzii JAD2</name>
    <dbReference type="NCBI Taxonomy" id="877466"/>
    <lineage>
        <taxon>Bacteria</taxon>
        <taxon>Bacillati</taxon>
        <taxon>Chloroflexota</taxon>
        <taxon>Thermoflexia</taxon>
        <taxon>Thermoflexales</taxon>
        <taxon>Thermoflexaceae</taxon>
        <taxon>Thermoflexus</taxon>
    </lineage>
</organism>
<dbReference type="SUPFAM" id="SSF48310">
    <property type="entry name" value="Aldehyde ferredoxin oxidoreductase, C-terminal domains"/>
    <property type="match status" value="1"/>
</dbReference>
<dbReference type="Pfam" id="PF01314">
    <property type="entry name" value="AFOR_C"/>
    <property type="match status" value="1"/>
</dbReference>
<keyword evidence="11" id="KW-1185">Reference proteome</keyword>
<keyword evidence="7" id="KW-0411">Iron-sulfur</keyword>
<gene>
    <name evidence="10" type="ORF">SAMN02746019_00009000</name>
</gene>
<proteinExistence type="inferred from homology"/>
<evidence type="ECO:0000256" key="4">
    <source>
        <dbReference type="ARBA" id="ARBA00022723"/>
    </source>
</evidence>
<dbReference type="GO" id="GO:0016625">
    <property type="term" value="F:oxidoreductase activity, acting on the aldehyde or oxo group of donors, iron-sulfur protein as acceptor"/>
    <property type="evidence" value="ECO:0007669"/>
    <property type="project" value="InterPro"/>
</dbReference>
<evidence type="ECO:0000256" key="6">
    <source>
        <dbReference type="ARBA" id="ARBA00023004"/>
    </source>
</evidence>
<evidence type="ECO:0000256" key="7">
    <source>
        <dbReference type="ARBA" id="ARBA00023014"/>
    </source>
</evidence>
<dbReference type="Pfam" id="PF02730">
    <property type="entry name" value="AFOR_N"/>
    <property type="match status" value="1"/>
</dbReference>
<keyword evidence="6" id="KW-0408">Iron</keyword>
<dbReference type="SMART" id="SM00790">
    <property type="entry name" value="AFOR_N"/>
    <property type="match status" value="1"/>
</dbReference>
<comment type="cofactor">
    <cofactor evidence="8">
        <name>tungstopterin</name>
        <dbReference type="ChEBI" id="CHEBI:30402"/>
    </cofactor>
</comment>
<dbReference type="RefSeq" id="WP_088571146.1">
    <property type="nucleotide sequence ID" value="NZ_FYEK01000027.1"/>
</dbReference>
<dbReference type="AlphaFoldDB" id="A0A212QZ10"/>
<sequence>MFGYAGRILHVDLTEGRLWVEEPDETFYRTYWGGSAMGLYYVLKHTPPGIDPFDPRNTLTFFLSATTGVPISGQSRATANAKSPLTGLIGDSQAGGFWPAELKFARFDGIVLYGRAPRPVYLWIHDGEAELRDASHLWGRTTGEVEDILYEELGDDQIEIAQIGPAGERLVRFAAIINMASRAHGRTGLGAVMGSKNLKAIAVRGRWRPPVYDPEALQRLNRQGPAAYEANPAVKNLGVYGTANILAYQNAAGGQPTRNYTSGFFEEADRITGERMAETILKERDTCYACIVRCKRVVETEWNGRKVEPRYGGPEYETLSTFGSYCGVSDLEAIALAHQICAQYGVDTISCGATIAFAMECFERGILSEAEVGFPLRFGDAEAMLRLLEMIVRREGIGDLLAEGSARAAQRLGRGAEDCVVAVKGQELPAHMPQLKRSLALIYAVNPFGADHQSSEHDTLYMPKSPRLFLDRLAALGLTDPQPPRALNEEKIRFAYETQKFYSFLDTADLCQFVFGPSWQLYGPEELVALMRAVTGWEVTLEELMRVGERRLNMMRAFNAREGAGRDRDTLPKRLFEPLKGGKSEGLCVDAAEWEAALIRYYERAGWDPRTGMPTREKLAELGLDWILL</sequence>
<keyword evidence="4" id="KW-0479">Metal-binding</keyword>
<dbReference type="InterPro" id="IPR036021">
    <property type="entry name" value="Tungsten_al_ferr_oxy-like_C"/>
</dbReference>
<evidence type="ECO:0000313" key="10">
    <source>
        <dbReference type="EMBL" id="SNB64955.1"/>
    </source>
</evidence>
<dbReference type="GO" id="GO:0051539">
    <property type="term" value="F:4 iron, 4 sulfur cluster binding"/>
    <property type="evidence" value="ECO:0007669"/>
    <property type="project" value="UniProtKB-KW"/>
</dbReference>
<feature type="domain" description="Aldehyde ferredoxin oxidoreductase N-terminal" evidence="9">
    <location>
        <begin position="4"/>
        <end position="207"/>
    </location>
</feature>
<dbReference type="Proteomes" id="UP000197025">
    <property type="component" value="Unassembled WGS sequence"/>
</dbReference>
<keyword evidence="3" id="KW-0004">4Fe-4S</keyword>
<reference evidence="11" key="1">
    <citation type="submission" date="2017-06" db="EMBL/GenBank/DDBJ databases">
        <authorList>
            <person name="Varghese N."/>
            <person name="Submissions S."/>
        </authorList>
    </citation>
    <scope>NUCLEOTIDE SEQUENCE [LARGE SCALE GENOMIC DNA]</scope>
    <source>
        <strain evidence="11">JAD2</strain>
    </source>
</reference>
<dbReference type="PANTHER" id="PTHR30038">
    <property type="entry name" value="ALDEHYDE FERREDOXIN OXIDOREDUCTASE"/>
    <property type="match status" value="1"/>
</dbReference>
<dbReference type="InterPro" id="IPR051919">
    <property type="entry name" value="W-dependent_AOR"/>
</dbReference>
<dbReference type="Gene3D" id="1.10.599.10">
    <property type="entry name" value="Aldehyde Ferredoxin Oxidoreductase Protein, subunit A, domain 3"/>
    <property type="match status" value="1"/>
</dbReference>
<dbReference type="InterPro" id="IPR013983">
    <property type="entry name" value="Ald_Fedxn_OxRdtase_N"/>
</dbReference>
<dbReference type="EMBL" id="FYEK01000027">
    <property type="protein sequence ID" value="SNB64955.1"/>
    <property type="molecule type" value="Genomic_DNA"/>
</dbReference>
<dbReference type="SUPFAM" id="SSF56228">
    <property type="entry name" value="Aldehyde ferredoxin oxidoreductase, N-terminal domain"/>
    <property type="match status" value="1"/>
</dbReference>
<evidence type="ECO:0000259" key="9">
    <source>
        <dbReference type="SMART" id="SM00790"/>
    </source>
</evidence>
<dbReference type="InterPro" id="IPR013984">
    <property type="entry name" value="Ald_Fedxn_OxRdtase_dom2"/>
</dbReference>
<accession>A0A212QZ10</accession>